<evidence type="ECO:0000313" key="2">
    <source>
        <dbReference type="Proteomes" id="UP000202230"/>
    </source>
</evidence>
<accession>M4QM61</accession>
<proteinExistence type="predicted"/>
<dbReference type="RefSeq" id="YP_007676611.1">
    <property type="nucleotide sequence ID" value="NC_020869.1"/>
</dbReference>
<reference evidence="1 2" key="1">
    <citation type="submission" date="2010-09" db="EMBL/GenBank/DDBJ databases">
        <title>The Genome Sequence of Tetraselmis viridis virus S1.</title>
        <authorList>
            <consortium name="The Broad Institute Genome Sequencing Platform"/>
            <person name="Henn M.R."/>
            <person name="Bratbak G."/>
            <person name="Levin J."/>
            <person name="Malboeuf C."/>
            <person name="Casali M."/>
            <person name="Russ C."/>
            <person name="Lennon N."/>
            <person name="Chapman S.B."/>
            <person name="Erlich R."/>
            <person name="Young S.K."/>
            <person name="Yandava C."/>
            <person name="Zeng Q."/>
            <person name="Fitzgerald M.F."/>
            <person name="Alvarado L."/>
            <person name="Anderson S."/>
            <person name="Berlin A."/>
            <person name="Chen Z."/>
            <person name="Freedman E."/>
            <person name="Gellesch M."/>
            <person name="Goldberg J."/>
            <person name="Green L."/>
            <person name="Griggs A."/>
            <person name="Gujja S."/>
            <person name="Heilman E."/>
            <person name="Heiman D."/>
            <person name="Hollinger A."/>
            <person name="Howarth C."/>
            <person name="Larson L."/>
            <person name="Mehta T."/>
            <person name="Neiman D."/>
            <person name="Pearson M."/>
            <person name="Roberts A."/>
            <person name="Ryan E."/>
            <person name="Saif S."/>
            <person name="Shea T."/>
            <person name="Shenoy N."/>
            <person name="Sisk P."/>
            <person name="Stolte C."/>
            <person name="Sykes S."/>
            <person name="White J."/>
            <person name="Haas B."/>
            <person name="Nusbaum C."/>
            <person name="Birren B."/>
        </authorList>
    </citation>
    <scope>NUCLEOTIDE SEQUENCE [LARGE SCALE GENOMIC DNA]</scope>
    <source>
        <strain evidence="1 2">S1</strain>
    </source>
</reference>
<evidence type="ECO:0000313" key="1">
    <source>
        <dbReference type="EMBL" id="AGH30806.1"/>
    </source>
</evidence>
<organism evidence="1 2">
    <name type="scientific">Tetraselmis viridis virus S1</name>
    <dbReference type="NCBI Taxonomy" id="756285"/>
    <lineage>
        <taxon>Viruses</taxon>
        <taxon>Varidnaviria</taxon>
        <taxon>Bamfordvirae</taxon>
        <taxon>Preplasmiviricota</taxon>
        <taxon>Polisuviricotina</taxon>
        <taxon>Aquintoviricetes</taxon>
        <taxon>Archintovirales</taxon>
        <taxon>Phypoliviridae</taxon>
        <taxon>Tetrivirus</taxon>
        <taxon>Tetrivirus crimaeaense</taxon>
    </lineage>
</organism>
<dbReference type="KEGG" id="vg:15013255"/>
<gene>
    <name evidence="1" type="ORF">TVSG_00006</name>
</gene>
<dbReference type="EMBL" id="HQ332143">
    <property type="protein sequence ID" value="AGH30806.1"/>
    <property type="molecule type" value="Genomic_DNA"/>
</dbReference>
<name>M4QM61_9VIRU</name>
<protein>
    <submittedName>
        <fullName evidence="1">Uncharacterized protein</fullName>
    </submittedName>
</protein>
<dbReference type="GeneID" id="15013255"/>
<dbReference type="Proteomes" id="UP000202230">
    <property type="component" value="Segment"/>
</dbReference>
<keyword evidence="2" id="KW-1185">Reference proteome</keyword>
<sequence>MLPISSTNLHSDVPVKVGDDGMPVYCIHLADDFQGSLKCLMIPEFTDEEMQFIQSVCCATSCEVLVNLRTGNQEEGTDFMYPLGYYRHHGDRRLVGGRWLYMIRYWREFEPLSPHPSQDSH</sequence>